<proteinExistence type="predicted"/>
<keyword evidence="2" id="KW-0472">Membrane</keyword>
<feature type="region of interest" description="Disordered" evidence="1">
    <location>
        <begin position="43"/>
        <end position="62"/>
    </location>
</feature>
<organism evidence="3 4">
    <name type="scientific">Ganoderma sinense ZZ0214-1</name>
    <dbReference type="NCBI Taxonomy" id="1077348"/>
    <lineage>
        <taxon>Eukaryota</taxon>
        <taxon>Fungi</taxon>
        <taxon>Dikarya</taxon>
        <taxon>Basidiomycota</taxon>
        <taxon>Agaricomycotina</taxon>
        <taxon>Agaricomycetes</taxon>
        <taxon>Polyporales</taxon>
        <taxon>Polyporaceae</taxon>
        <taxon>Ganoderma</taxon>
    </lineage>
</organism>
<feature type="transmembrane region" description="Helical" evidence="2">
    <location>
        <begin position="20"/>
        <end position="38"/>
    </location>
</feature>
<protein>
    <submittedName>
        <fullName evidence="3">Uncharacterized protein</fullName>
    </submittedName>
</protein>
<accession>A0A2G8SFT2</accession>
<evidence type="ECO:0000313" key="4">
    <source>
        <dbReference type="Proteomes" id="UP000230002"/>
    </source>
</evidence>
<keyword evidence="2" id="KW-1133">Transmembrane helix</keyword>
<keyword evidence="4" id="KW-1185">Reference proteome</keyword>
<name>A0A2G8SFT2_9APHY</name>
<keyword evidence="2" id="KW-0812">Transmembrane</keyword>
<dbReference type="EMBL" id="AYKW01000010">
    <property type="protein sequence ID" value="PIL32626.1"/>
    <property type="molecule type" value="Genomic_DNA"/>
</dbReference>
<dbReference type="AlphaFoldDB" id="A0A2G8SFT2"/>
<evidence type="ECO:0000313" key="3">
    <source>
        <dbReference type="EMBL" id="PIL32626.1"/>
    </source>
</evidence>
<sequence length="170" mass="19076">MKYYHDKRNTRYTPDIERGAIGPLFVLLSMVLAFQSSINSGKISGRTLSQGPRKTKSARSSFSLGSRLNTATFPPCLCTRYAYVDAGRTCERRPHRQHRCDARTGKSIRTVEDVPITRQMSALYTMLLISSRWYGFSPNHTTPGRARAPHAGQRGSCSRGMLVSFEPASW</sequence>
<evidence type="ECO:0000256" key="1">
    <source>
        <dbReference type="SAM" id="MobiDB-lite"/>
    </source>
</evidence>
<reference evidence="3 4" key="1">
    <citation type="journal article" date="2015" name="Sci. Rep.">
        <title>Chromosome-level genome map provides insights into diverse defense mechanisms in the medicinal fungus Ganoderma sinense.</title>
        <authorList>
            <person name="Zhu Y."/>
            <person name="Xu J."/>
            <person name="Sun C."/>
            <person name="Zhou S."/>
            <person name="Xu H."/>
            <person name="Nelson D.R."/>
            <person name="Qian J."/>
            <person name="Song J."/>
            <person name="Luo H."/>
            <person name="Xiang L."/>
            <person name="Li Y."/>
            <person name="Xu Z."/>
            <person name="Ji A."/>
            <person name="Wang L."/>
            <person name="Lu S."/>
            <person name="Hayward A."/>
            <person name="Sun W."/>
            <person name="Li X."/>
            <person name="Schwartz D.C."/>
            <person name="Wang Y."/>
            <person name="Chen S."/>
        </authorList>
    </citation>
    <scope>NUCLEOTIDE SEQUENCE [LARGE SCALE GENOMIC DNA]</scope>
    <source>
        <strain evidence="3 4">ZZ0214-1</strain>
    </source>
</reference>
<gene>
    <name evidence="3" type="ORF">GSI_05330</name>
</gene>
<comment type="caution">
    <text evidence="3">The sequence shown here is derived from an EMBL/GenBank/DDBJ whole genome shotgun (WGS) entry which is preliminary data.</text>
</comment>
<evidence type="ECO:0000256" key="2">
    <source>
        <dbReference type="SAM" id="Phobius"/>
    </source>
</evidence>
<dbReference type="Proteomes" id="UP000230002">
    <property type="component" value="Unassembled WGS sequence"/>
</dbReference>